<dbReference type="GO" id="GO:0000122">
    <property type="term" value="P:negative regulation of transcription by RNA polymerase II"/>
    <property type="evidence" value="ECO:0007669"/>
    <property type="project" value="TreeGrafter"/>
</dbReference>
<dbReference type="PANTHER" id="PTHR10071">
    <property type="entry name" value="TRANSCRIPTION FACTOR GATA FAMILY MEMBER"/>
    <property type="match status" value="1"/>
</dbReference>
<feature type="region of interest" description="Disordered" evidence="7">
    <location>
        <begin position="266"/>
        <end position="288"/>
    </location>
</feature>
<proteinExistence type="predicted"/>
<evidence type="ECO:0000256" key="6">
    <source>
        <dbReference type="PROSITE-ProRule" id="PRU00094"/>
    </source>
</evidence>
<organism evidence="9 10">
    <name type="scientific">Mycena chlorophos</name>
    <name type="common">Agaric fungus</name>
    <name type="synonym">Agaricus chlorophos</name>
    <dbReference type="NCBI Taxonomy" id="658473"/>
    <lineage>
        <taxon>Eukaryota</taxon>
        <taxon>Fungi</taxon>
        <taxon>Dikarya</taxon>
        <taxon>Basidiomycota</taxon>
        <taxon>Agaricomycotina</taxon>
        <taxon>Agaricomycetes</taxon>
        <taxon>Agaricomycetidae</taxon>
        <taxon>Agaricales</taxon>
        <taxon>Marasmiineae</taxon>
        <taxon>Mycenaceae</taxon>
        <taxon>Mycena</taxon>
    </lineage>
</organism>
<keyword evidence="4" id="KW-0862">Zinc</keyword>
<comment type="caution">
    <text evidence="9">The sequence shown here is derived from an EMBL/GenBank/DDBJ whole genome shotgun (WGS) entry which is preliminary data.</text>
</comment>
<reference evidence="9" key="1">
    <citation type="submission" date="2020-05" db="EMBL/GenBank/DDBJ databases">
        <title>Mycena genomes resolve the evolution of fungal bioluminescence.</title>
        <authorList>
            <person name="Tsai I.J."/>
        </authorList>
    </citation>
    <scope>NUCLEOTIDE SEQUENCE</scope>
    <source>
        <strain evidence="9">110903Hualien_Pintung</strain>
    </source>
</reference>
<dbReference type="PANTHER" id="PTHR10071:SF281">
    <property type="entry name" value="BOX A-BINDING FACTOR-RELATED"/>
    <property type="match status" value="1"/>
</dbReference>
<dbReference type="SUPFAM" id="SSF57716">
    <property type="entry name" value="Glucocorticoid receptor-like (DNA-binding domain)"/>
    <property type="match status" value="2"/>
</dbReference>
<keyword evidence="3 6" id="KW-0863">Zinc-finger</keyword>
<dbReference type="InterPro" id="IPR013088">
    <property type="entry name" value="Znf_NHR/GATA"/>
</dbReference>
<name>A0A8H6SCR2_MYCCL</name>
<keyword evidence="5" id="KW-0539">Nucleus</keyword>
<keyword evidence="2" id="KW-0479">Metal-binding</keyword>
<evidence type="ECO:0000313" key="9">
    <source>
        <dbReference type="EMBL" id="KAF7296336.1"/>
    </source>
</evidence>
<dbReference type="Gene3D" id="3.30.50.10">
    <property type="entry name" value="Erythroid Transcription Factor GATA-1, subunit A"/>
    <property type="match status" value="2"/>
</dbReference>
<dbReference type="InterPro" id="IPR039355">
    <property type="entry name" value="Transcription_factor_GATA"/>
</dbReference>
<dbReference type="AlphaFoldDB" id="A0A8H6SCR2"/>
<evidence type="ECO:0000256" key="3">
    <source>
        <dbReference type="ARBA" id="ARBA00022771"/>
    </source>
</evidence>
<dbReference type="PROSITE" id="PS50114">
    <property type="entry name" value="GATA_ZN_FINGER_2"/>
    <property type="match status" value="2"/>
</dbReference>
<dbReference type="GO" id="GO:0000981">
    <property type="term" value="F:DNA-binding transcription factor activity, RNA polymerase II-specific"/>
    <property type="evidence" value="ECO:0007669"/>
    <property type="project" value="TreeGrafter"/>
</dbReference>
<evidence type="ECO:0000256" key="7">
    <source>
        <dbReference type="SAM" id="MobiDB-lite"/>
    </source>
</evidence>
<dbReference type="SMART" id="SM00401">
    <property type="entry name" value="ZnF_GATA"/>
    <property type="match status" value="2"/>
</dbReference>
<dbReference type="Pfam" id="PF00320">
    <property type="entry name" value="GATA"/>
    <property type="match status" value="2"/>
</dbReference>
<dbReference type="GO" id="GO:0005634">
    <property type="term" value="C:nucleus"/>
    <property type="evidence" value="ECO:0007669"/>
    <property type="project" value="UniProtKB-SubCell"/>
</dbReference>
<dbReference type="InterPro" id="IPR000679">
    <property type="entry name" value="Znf_GATA"/>
</dbReference>
<feature type="domain" description="GATA-type" evidence="8">
    <location>
        <begin position="154"/>
        <end position="200"/>
    </location>
</feature>
<dbReference type="PROSITE" id="PS00344">
    <property type="entry name" value="GATA_ZN_FINGER_1"/>
    <property type="match status" value="1"/>
</dbReference>
<evidence type="ECO:0000256" key="2">
    <source>
        <dbReference type="ARBA" id="ARBA00022723"/>
    </source>
</evidence>
<accession>A0A8H6SCR2</accession>
<dbReference type="Proteomes" id="UP000613580">
    <property type="component" value="Unassembled WGS sequence"/>
</dbReference>
<dbReference type="GO" id="GO:0000978">
    <property type="term" value="F:RNA polymerase II cis-regulatory region sequence-specific DNA binding"/>
    <property type="evidence" value="ECO:0007669"/>
    <property type="project" value="TreeGrafter"/>
</dbReference>
<dbReference type="GO" id="GO:0045944">
    <property type="term" value="P:positive regulation of transcription by RNA polymerase II"/>
    <property type="evidence" value="ECO:0007669"/>
    <property type="project" value="TreeGrafter"/>
</dbReference>
<sequence length="288" mass="31112">MSYQQNNWNAGAEGYGQWPTGWNQGGFNFDEVFFVDASSVQVLPTPTRRHTTRNPDIPSDTIRITLVLEATTSSLGNTTQAGAYPQSQYPQYAQGAPYPGHTQHSQAAAQYPNPHFALPATRPGTAPPPSTPPYARPTQIQLTEAPAPAHILAPGGKRSCSHCGATSTPVWRRDPRTQAPLCNACGVYLATRHAPRPQTLIDIDREVAHAAGSGGGSAGSSDNEGAADPNAPTCSHCGTRKTSAWRRNKAGQQVCNACGVYERMNGRPRPLELRNDKVRPREKHRDRS</sequence>
<dbReference type="EMBL" id="JACAZE010000017">
    <property type="protein sequence ID" value="KAF7296336.1"/>
    <property type="molecule type" value="Genomic_DNA"/>
</dbReference>
<feature type="domain" description="GATA-type" evidence="8">
    <location>
        <begin position="234"/>
        <end position="281"/>
    </location>
</feature>
<dbReference type="OrthoDB" id="515401at2759"/>
<evidence type="ECO:0000313" key="10">
    <source>
        <dbReference type="Proteomes" id="UP000613580"/>
    </source>
</evidence>
<dbReference type="PRINTS" id="PR00619">
    <property type="entry name" value="GATAZNFINGER"/>
</dbReference>
<evidence type="ECO:0000256" key="4">
    <source>
        <dbReference type="ARBA" id="ARBA00022833"/>
    </source>
</evidence>
<evidence type="ECO:0000256" key="1">
    <source>
        <dbReference type="ARBA" id="ARBA00004123"/>
    </source>
</evidence>
<feature type="compositionally biased region" description="Basic and acidic residues" evidence="7">
    <location>
        <begin position="269"/>
        <end position="288"/>
    </location>
</feature>
<evidence type="ECO:0000259" key="8">
    <source>
        <dbReference type="PROSITE" id="PS50114"/>
    </source>
</evidence>
<protein>
    <submittedName>
        <fullName evidence="9">GATA zinc finger domain-containing protein</fullName>
    </submittedName>
</protein>
<keyword evidence="10" id="KW-1185">Reference proteome</keyword>
<feature type="region of interest" description="Disordered" evidence="7">
    <location>
        <begin position="210"/>
        <end position="243"/>
    </location>
</feature>
<comment type="subcellular location">
    <subcellularLocation>
        <location evidence="1">Nucleus</location>
    </subcellularLocation>
</comment>
<evidence type="ECO:0000256" key="5">
    <source>
        <dbReference type="ARBA" id="ARBA00023242"/>
    </source>
</evidence>
<dbReference type="GO" id="GO:0008270">
    <property type="term" value="F:zinc ion binding"/>
    <property type="evidence" value="ECO:0007669"/>
    <property type="project" value="UniProtKB-KW"/>
</dbReference>
<gene>
    <name evidence="9" type="ORF">HMN09_01103700</name>
</gene>
<dbReference type="CDD" id="cd00202">
    <property type="entry name" value="ZnF_GATA"/>
    <property type="match status" value="2"/>
</dbReference>
<feature type="region of interest" description="Disordered" evidence="7">
    <location>
        <begin position="114"/>
        <end position="133"/>
    </location>
</feature>